<protein>
    <recommendedName>
        <fullName evidence="3">Phage gp6-like head-tail connector protein</fullName>
    </recommendedName>
</protein>
<name>A0A845ACA9_9SPHN</name>
<comment type="caution">
    <text evidence="1">The sequence shown here is derived from an EMBL/GenBank/DDBJ whole genome shotgun (WGS) entry which is preliminary data.</text>
</comment>
<evidence type="ECO:0000313" key="1">
    <source>
        <dbReference type="EMBL" id="MXP26883.1"/>
    </source>
</evidence>
<keyword evidence="2" id="KW-1185">Reference proteome</keyword>
<dbReference type="RefSeq" id="WP_160740093.1">
    <property type="nucleotide sequence ID" value="NZ_WTYQ01000005.1"/>
</dbReference>
<sequence length="181" mass="19542">MKRVIITRPDLSGSALDELKDWLAITTPKDNATLEALLHAACDMCEGFTGRMPLASACTEIRGATPGWQHLGTVPVNAVTVVEALATDGSAAPLAITDYALELEADGQARIGITRHLNTPRIKVHFTAGIAPDWASLPDALRHGILRLAAHLYRNRDSENSASPPAAIAALWRPWRRIRLA</sequence>
<dbReference type="OrthoDB" id="8478788at2"/>
<accession>A0A845ACA9</accession>
<evidence type="ECO:0000313" key="2">
    <source>
        <dbReference type="Proteomes" id="UP000460561"/>
    </source>
</evidence>
<organism evidence="1 2">
    <name type="scientific">Altericroceibacterium indicum</name>
    <dbReference type="NCBI Taxonomy" id="374177"/>
    <lineage>
        <taxon>Bacteria</taxon>
        <taxon>Pseudomonadati</taxon>
        <taxon>Pseudomonadota</taxon>
        <taxon>Alphaproteobacteria</taxon>
        <taxon>Sphingomonadales</taxon>
        <taxon>Erythrobacteraceae</taxon>
        <taxon>Altericroceibacterium</taxon>
    </lineage>
</organism>
<gene>
    <name evidence="1" type="ORF">GRI39_12655</name>
</gene>
<dbReference type="Gene3D" id="1.10.3230.30">
    <property type="entry name" value="Phage gp6-like head-tail connector protein"/>
    <property type="match status" value="1"/>
</dbReference>
<dbReference type="InterPro" id="IPR011738">
    <property type="entry name" value="Phage_CHP"/>
</dbReference>
<dbReference type="EMBL" id="WTYQ01000005">
    <property type="protein sequence ID" value="MXP26883.1"/>
    <property type="molecule type" value="Genomic_DNA"/>
</dbReference>
<proteinExistence type="predicted"/>
<dbReference type="CDD" id="cd08054">
    <property type="entry name" value="gp6"/>
    <property type="match status" value="1"/>
</dbReference>
<evidence type="ECO:0008006" key="3">
    <source>
        <dbReference type="Google" id="ProtNLM"/>
    </source>
</evidence>
<reference evidence="1 2" key="1">
    <citation type="submission" date="2019-12" db="EMBL/GenBank/DDBJ databases">
        <title>Genomic-based taxomic classification of the family Erythrobacteraceae.</title>
        <authorList>
            <person name="Xu L."/>
        </authorList>
    </citation>
    <scope>NUCLEOTIDE SEQUENCE [LARGE SCALE GENOMIC DNA]</scope>
    <source>
        <strain evidence="1 2">DSM 18604</strain>
    </source>
</reference>
<dbReference type="AlphaFoldDB" id="A0A845ACA9"/>
<dbReference type="Proteomes" id="UP000460561">
    <property type="component" value="Unassembled WGS sequence"/>
</dbReference>
<dbReference type="NCBIfam" id="TIGR02215">
    <property type="entry name" value="phage_chp_gp8"/>
    <property type="match status" value="1"/>
</dbReference>